<dbReference type="InterPro" id="IPR037883">
    <property type="entry name" value="Knr4/Smi1-like_sf"/>
</dbReference>
<proteinExistence type="predicted"/>
<evidence type="ECO:0000259" key="1">
    <source>
        <dbReference type="SMART" id="SM00860"/>
    </source>
</evidence>
<accession>A0A345IJL1</accession>
<feature type="domain" description="Knr4/Smi1-like" evidence="1">
    <location>
        <begin position="30"/>
        <end position="162"/>
    </location>
</feature>
<protein>
    <recommendedName>
        <fullName evidence="1">Knr4/Smi1-like domain-containing protein</fullName>
    </recommendedName>
</protein>
<dbReference type="SUPFAM" id="SSF160631">
    <property type="entry name" value="SMI1/KNR4-like"/>
    <property type="match status" value="1"/>
</dbReference>
<dbReference type="SMART" id="SM00860">
    <property type="entry name" value="SMI1_KNR4"/>
    <property type="match status" value="1"/>
</dbReference>
<dbReference type="STRING" id="1288484.GCA_000348665_02551"/>
<dbReference type="PANTHER" id="PTHR47432">
    <property type="entry name" value="CELL WALL ASSEMBLY REGULATOR SMI1"/>
    <property type="match status" value="1"/>
</dbReference>
<dbReference type="Gene3D" id="3.40.1580.10">
    <property type="entry name" value="SMI1/KNR4-like"/>
    <property type="match status" value="1"/>
</dbReference>
<dbReference type="Proteomes" id="UP000253744">
    <property type="component" value="Chromosome"/>
</dbReference>
<dbReference type="InterPro" id="IPR018958">
    <property type="entry name" value="Knr4/Smi1-like_dom"/>
</dbReference>
<dbReference type="RefSeq" id="WP_114672623.1">
    <property type="nucleotide sequence ID" value="NZ_CP031158.1"/>
</dbReference>
<dbReference type="EMBL" id="CP031158">
    <property type="protein sequence ID" value="AXG99883.1"/>
    <property type="molecule type" value="Genomic_DNA"/>
</dbReference>
<evidence type="ECO:0000313" key="2">
    <source>
        <dbReference type="EMBL" id="AXG99883.1"/>
    </source>
</evidence>
<sequence length="216" mass="23865">MTVDLTLMFERLEHWLAAHAPRIHAELEAGASDADLDALEVATGHRLPAAYRALYGRHLYWGRTFPLDHVPLGHVLHEWLVWQQLEAEFQETQGHTSHPAGAITPQYINLGWIPFLKDWGGNSVGIDLAPGPGGVSGQVITFGRDERDKYVLASSLEDFLQEYLRRLEAGRVTSSLSGDPPGQAEHLALHDASGEPVDTYRTLADLFPGFGASPRR</sequence>
<dbReference type="AlphaFoldDB" id="A0A345IJL1"/>
<dbReference type="Pfam" id="PF09346">
    <property type="entry name" value="SMI1_KNR4"/>
    <property type="match status" value="1"/>
</dbReference>
<dbReference type="InterPro" id="IPR051873">
    <property type="entry name" value="KNR4/SMI1_regulator"/>
</dbReference>
<dbReference type="PANTHER" id="PTHR47432:SF1">
    <property type="entry name" value="CELL WALL ASSEMBLY REGULATOR SMI1"/>
    <property type="match status" value="1"/>
</dbReference>
<gene>
    <name evidence="2" type="ORF">DVJ83_12990</name>
</gene>
<evidence type="ECO:0000313" key="3">
    <source>
        <dbReference type="Proteomes" id="UP000253744"/>
    </source>
</evidence>
<dbReference type="KEGG" id="dwu:DVJ83_12990"/>
<name>A0A345IJL1_9DEIO</name>
<organism evidence="2 3">
    <name type="scientific">Deinococcus wulumuqiensis</name>
    <dbReference type="NCBI Taxonomy" id="980427"/>
    <lineage>
        <taxon>Bacteria</taxon>
        <taxon>Thermotogati</taxon>
        <taxon>Deinococcota</taxon>
        <taxon>Deinococci</taxon>
        <taxon>Deinococcales</taxon>
        <taxon>Deinococcaceae</taxon>
        <taxon>Deinococcus</taxon>
    </lineage>
</organism>
<reference evidence="2 3" key="1">
    <citation type="submission" date="2018-07" db="EMBL/GenBank/DDBJ databases">
        <title>Complete Genome and Methylome Analysis of Deinococcus wulumuqiensis NEB 479.</title>
        <authorList>
            <person name="Fomenkov A."/>
            <person name="Luyten Y."/>
            <person name="Vincze T."/>
            <person name="Anton B.P."/>
            <person name="Clark T."/>
            <person name="Roberts R.J."/>
            <person name="Morgan R.D."/>
        </authorList>
    </citation>
    <scope>NUCLEOTIDE SEQUENCE [LARGE SCALE GENOMIC DNA]</scope>
    <source>
        <strain evidence="2 3">NEB 479</strain>
    </source>
</reference>